<dbReference type="PANTHER" id="PTHR23241">
    <property type="entry name" value="LATE EMBRYOGENESIS ABUNDANT PLANTS LEA-RELATED"/>
    <property type="match status" value="1"/>
</dbReference>
<feature type="transmembrane region" description="Helical" evidence="5">
    <location>
        <begin position="155"/>
        <end position="175"/>
    </location>
</feature>
<dbReference type="Proteomes" id="UP000754883">
    <property type="component" value="Unassembled WGS sequence"/>
</dbReference>
<feature type="domain" description="TMEM205-like" evidence="6">
    <location>
        <begin position="23"/>
        <end position="120"/>
    </location>
</feature>
<evidence type="ECO:0000313" key="7">
    <source>
        <dbReference type="EMBL" id="CAG9990411.1"/>
    </source>
</evidence>
<dbReference type="Pfam" id="PF13664">
    <property type="entry name" value="DUF4149"/>
    <property type="match status" value="1"/>
</dbReference>
<keyword evidence="3 5" id="KW-1133">Transmembrane helix</keyword>
<evidence type="ECO:0000256" key="5">
    <source>
        <dbReference type="SAM" id="Phobius"/>
    </source>
</evidence>
<dbReference type="PANTHER" id="PTHR23241:SF102">
    <property type="entry name" value="LD23009P"/>
    <property type="match status" value="1"/>
</dbReference>
<dbReference type="AlphaFoldDB" id="A0A9N9UGN3"/>
<protein>
    <recommendedName>
        <fullName evidence="6">TMEM205-like domain-containing protein</fullName>
    </recommendedName>
</protein>
<evidence type="ECO:0000256" key="1">
    <source>
        <dbReference type="ARBA" id="ARBA00004370"/>
    </source>
</evidence>
<dbReference type="EMBL" id="CABFNO020001472">
    <property type="protein sequence ID" value="CAG9990411.1"/>
    <property type="molecule type" value="Genomic_DNA"/>
</dbReference>
<dbReference type="InterPro" id="IPR025423">
    <property type="entry name" value="TMEM205-like"/>
</dbReference>
<evidence type="ECO:0000256" key="3">
    <source>
        <dbReference type="ARBA" id="ARBA00022989"/>
    </source>
</evidence>
<keyword evidence="8" id="KW-1185">Reference proteome</keyword>
<comment type="caution">
    <text evidence="7">The sequence shown here is derived from an EMBL/GenBank/DDBJ whole genome shotgun (WGS) entry which is preliminary data.</text>
</comment>
<proteinExistence type="predicted"/>
<evidence type="ECO:0000256" key="4">
    <source>
        <dbReference type="ARBA" id="ARBA00023136"/>
    </source>
</evidence>
<dbReference type="OrthoDB" id="1641132at2759"/>
<gene>
    <name evidence="7" type="ORF">CBYS24578_00017335</name>
</gene>
<evidence type="ECO:0000313" key="8">
    <source>
        <dbReference type="Proteomes" id="UP000754883"/>
    </source>
</evidence>
<sequence length="183" mass="20388">MAITQSILSVIQSIFCTGPAHLLCYSALLGTELYQSFVMTKICFLVLPRKPFTALQARVFPVYFRIQSSLLVLLALTTPSRGLLSLIERKSSWIPLLVGACTAALNLFFYGPRTSRAMVRIDQLGTATANDRTEPSEREPLNQDKAVLRKTFSKYHAASIHFNLITIIATLWYGWGLSTELAT</sequence>
<feature type="transmembrane region" description="Helical" evidence="5">
    <location>
        <begin position="93"/>
        <end position="111"/>
    </location>
</feature>
<dbReference type="GO" id="GO:0016020">
    <property type="term" value="C:membrane"/>
    <property type="evidence" value="ECO:0007669"/>
    <property type="project" value="UniProtKB-SubCell"/>
</dbReference>
<evidence type="ECO:0000256" key="2">
    <source>
        <dbReference type="ARBA" id="ARBA00022692"/>
    </source>
</evidence>
<keyword evidence="4 5" id="KW-0472">Membrane</keyword>
<reference evidence="7 8" key="2">
    <citation type="submission" date="2021-10" db="EMBL/GenBank/DDBJ databases">
        <authorList>
            <person name="Piombo E."/>
        </authorList>
    </citation>
    <scope>NUCLEOTIDE SEQUENCE [LARGE SCALE GENOMIC DNA]</scope>
</reference>
<organism evidence="7 8">
    <name type="scientific">Clonostachys byssicola</name>
    <dbReference type="NCBI Taxonomy" id="160290"/>
    <lineage>
        <taxon>Eukaryota</taxon>
        <taxon>Fungi</taxon>
        <taxon>Dikarya</taxon>
        <taxon>Ascomycota</taxon>
        <taxon>Pezizomycotina</taxon>
        <taxon>Sordariomycetes</taxon>
        <taxon>Hypocreomycetidae</taxon>
        <taxon>Hypocreales</taxon>
        <taxon>Bionectriaceae</taxon>
        <taxon>Clonostachys</taxon>
    </lineage>
</organism>
<keyword evidence="2 5" id="KW-0812">Transmembrane</keyword>
<evidence type="ECO:0000259" key="6">
    <source>
        <dbReference type="Pfam" id="PF13664"/>
    </source>
</evidence>
<reference evidence="8" key="1">
    <citation type="submission" date="2019-06" db="EMBL/GenBank/DDBJ databases">
        <authorList>
            <person name="Broberg M."/>
        </authorList>
    </citation>
    <scope>NUCLEOTIDE SEQUENCE [LARGE SCALE GENOMIC DNA]</scope>
</reference>
<comment type="subcellular location">
    <subcellularLocation>
        <location evidence="1">Membrane</location>
    </subcellularLocation>
</comment>
<name>A0A9N9UGN3_9HYPO</name>
<dbReference type="InterPro" id="IPR053009">
    <property type="entry name" value="Xanthocillin_Biosynth-Assoc"/>
</dbReference>
<accession>A0A9N9UGN3</accession>